<reference evidence="3" key="2">
    <citation type="submission" date="2024-10" db="UniProtKB">
        <authorList>
            <consortium name="EnsemblProtists"/>
        </authorList>
    </citation>
    <scope>IDENTIFICATION</scope>
</reference>
<dbReference type="GO" id="GO:0006897">
    <property type="term" value="P:endocytosis"/>
    <property type="evidence" value="ECO:0007669"/>
    <property type="project" value="InterPro"/>
</dbReference>
<dbReference type="SUPFAM" id="SSF50729">
    <property type="entry name" value="PH domain-like"/>
    <property type="match status" value="1"/>
</dbReference>
<dbReference type="CDD" id="cd13228">
    <property type="entry name" value="PHear_NECAP"/>
    <property type="match status" value="1"/>
</dbReference>
<dbReference type="Gene3D" id="2.30.29.30">
    <property type="entry name" value="Pleckstrin-homology domain (PH domain)/Phosphotyrosine-binding domain (PTB)"/>
    <property type="match status" value="1"/>
</dbReference>
<evidence type="ECO:0000259" key="2">
    <source>
        <dbReference type="Pfam" id="PF07933"/>
    </source>
</evidence>
<feature type="domain" description="NECAP PHear" evidence="2">
    <location>
        <begin position="8"/>
        <end position="159"/>
    </location>
</feature>
<dbReference type="AlphaFoldDB" id="A0A0D3JY76"/>
<sequence>MTEDDEAIEHTLTQIAQAHLYSLPPGPRPAGGYRCQDWPKSNHIFTGRVRVVATGPKCTIRIEDKEKGTLFAMCPLSNDNLETSVEPVSDSSRYFVLRVADVTTGRHAFIGMGFVDRNEAFDFNVTLQDHIKHVRYEAEAAKREAEPAPTGPAKDWSLKGSVSVALPAGAAKPARERPVAGAPMGGMLLPPPPPGGGGGGRRAAAAAAPAAPAAPAAAAPSGEDPFGSSGGDWATFG</sequence>
<accession>A0A0D3JY76</accession>
<protein>
    <recommendedName>
        <fullName evidence="2">NECAP PHear domain-containing protein</fullName>
    </recommendedName>
</protein>
<dbReference type="GeneID" id="17274007"/>
<reference evidence="4" key="1">
    <citation type="journal article" date="2013" name="Nature">
        <title>Pan genome of the phytoplankton Emiliania underpins its global distribution.</title>
        <authorList>
            <person name="Read B.A."/>
            <person name="Kegel J."/>
            <person name="Klute M.J."/>
            <person name="Kuo A."/>
            <person name="Lefebvre S.C."/>
            <person name="Maumus F."/>
            <person name="Mayer C."/>
            <person name="Miller J."/>
            <person name="Monier A."/>
            <person name="Salamov A."/>
            <person name="Young J."/>
            <person name="Aguilar M."/>
            <person name="Claverie J.M."/>
            <person name="Frickenhaus S."/>
            <person name="Gonzalez K."/>
            <person name="Herman E.K."/>
            <person name="Lin Y.C."/>
            <person name="Napier J."/>
            <person name="Ogata H."/>
            <person name="Sarno A.F."/>
            <person name="Shmutz J."/>
            <person name="Schroeder D."/>
            <person name="de Vargas C."/>
            <person name="Verret F."/>
            <person name="von Dassow P."/>
            <person name="Valentin K."/>
            <person name="Van de Peer Y."/>
            <person name="Wheeler G."/>
            <person name="Dacks J.B."/>
            <person name="Delwiche C.F."/>
            <person name="Dyhrman S.T."/>
            <person name="Glockner G."/>
            <person name="John U."/>
            <person name="Richards T."/>
            <person name="Worden A.Z."/>
            <person name="Zhang X."/>
            <person name="Grigoriev I.V."/>
            <person name="Allen A.E."/>
            <person name="Bidle K."/>
            <person name="Borodovsky M."/>
            <person name="Bowler C."/>
            <person name="Brownlee C."/>
            <person name="Cock J.M."/>
            <person name="Elias M."/>
            <person name="Gladyshev V.N."/>
            <person name="Groth M."/>
            <person name="Guda C."/>
            <person name="Hadaegh A."/>
            <person name="Iglesias-Rodriguez M.D."/>
            <person name="Jenkins J."/>
            <person name="Jones B.M."/>
            <person name="Lawson T."/>
            <person name="Leese F."/>
            <person name="Lindquist E."/>
            <person name="Lobanov A."/>
            <person name="Lomsadze A."/>
            <person name="Malik S.B."/>
            <person name="Marsh M.E."/>
            <person name="Mackinder L."/>
            <person name="Mock T."/>
            <person name="Mueller-Roeber B."/>
            <person name="Pagarete A."/>
            <person name="Parker M."/>
            <person name="Probert I."/>
            <person name="Quesneville H."/>
            <person name="Raines C."/>
            <person name="Rensing S.A."/>
            <person name="Riano-Pachon D.M."/>
            <person name="Richier S."/>
            <person name="Rokitta S."/>
            <person name="Shiraiwa Y."/>
            <person name="Soanes D.M."/>
            <person name="van der Giezen M."/>
            <person name="Wahlund T.M."/>
            <person name="Williams B."/>
            <person name="Wilson W."/>
            <person name="Wolfe G."/>
            <person name="Wurch L.L."/>
        </authorList>
    </citation>
    <scope>NUCLEOTIDE SEQUENCE</scope>
</reference>
<evidence type="ECO:0000313" key="3">
    <source>
        <dbReference type="EnsemblProtists" id="EOD28461"/>
    </source>
</evidence>
<dbReference type="Proteomes" id="UP000013827">
    <property type="component" value="Unassembled WGS sequence"/>
</dbReference>
<dbReference type="HOGENOM" id="CLU_069884_1_0_1"/>
<feature type="region of interest" description="Disordered" evidence="1">
    <location>
        <begin position="167"/>
        <end position="237"/>
    </location>
</feature>
<dbReference type="OMA" id="NEGHRAQ"/>
<dbReference type="KEGG" id="ehx:EMIHUDRAFT_434786"/>
<dbReference type="PANTHER" id="PTHR12847:SF9">
    <property type="entry name" value="NECAP-LIKE PROTEIN CG9132"/>
    <property type="match status" value="1"/>
</dbReference>
<organism evidence="3 4">
    <name type="scientific">Emiliania huxleyi (strain CCMP1516)</name>
    <dbReference type="NCBI Taxonomy" id="280463"/>
    <lineage>
        <taxon>Eukaryota</taxon>
        <taxon>Haptista</taxon>
        <taxon>Haptophyta</taxon>
        <taxon>Prymnesiophyceae</taxon>
        <taxon>Isochrysidales</taxon>
        <taxon>Noelaerhabdaceae</taxon>
        <taxon>Emiliania</taxon>
    </lineage>
</organism>
<evidence type="ECO:0000256" key="1">
    <source>
        <dbReference type="SAM" id="MobiDB-lite"/>
    </source>
</evidence>
<feature type="compositionally biased region" description="Low complexity" evidence="1">
    <location>
        <begin position="202"/>
        <end position="220"/>
    </location>
</feature>
<dbReference type="RefSeq" id="XP_005780890.1">
    <property type="nucleotide sequence ID" value="XM_005780833.1"/>
</dbReference>
<dbReference type="InterPro" id="IPR011993">
    <property type="entry name" value="PH-like_dom_sf"/>
</dbReference>
<proteinExistence type="predicted"/>
<dbReference type="STRING" id="2903.R1EZW5"/>
<dbReference type="GO" id="GO:0030125">
    <property type="term" value="C:clathrin vesicle coat"/>
    <property type="evidence" value="ECO:0007669"/>
    <property type="project" value="TreeGrafter"/>
</dbReference>
<dbReference type="InterPro" id="IPR012466">
    <property type="entry name" value="NECAP_PHear"/>
</dbReference>
<dbReference type="eggNOG" id="KOG2500">
    <property type="taxonomic scope" value="Eukaryota"/>
</dbReference>
<dbReference type="PANTHER" id="PTHR12847">
    <property type="entry name" value="ATP-BINDING CASSETTE ABC TRANSPORTER-RELATED"/>
    <property type="match status" value="1"/>
</dbReference>
<keyword evidence="4" id="KW-1185">Reference proteome</keyword>
<name>A0A0D3JY76_EMIH1</name>
<evidence type="ECO:0000313" key="4">
    <source>
        <dbReference type="Proteomes" id="UP000013827"/>
    </source>
</evidence>
<dbReference type="PaxDb" id="2903-EOD28461"/>
<dbReference type="EnsemblProtists" id="EOD28461">
    <property type="protein sequence ID" value="EOD28461"/>
    <property type="gene ID" value="EMIHUDRAFT_434786"/>
</dbReference>
<dbReference type="Pfam" id="PF07933">
    <property type="entry name" value="DUF1681"/>
    <property type="match status" value="1"/>
</dbReference>